<gene>
    <name evidence="1" type="ORF">BDA99DRAFT_298193</name>
</gene>
<dbReference type="Proteomes" id="UP001209540">
    <property type="component" value="Unassembled WGS sequence"/>
</dbReference>
<sequence length="380" mass="44149">MVGNVYYSSVYFKHPDVYQLKSTTEYRSYFWETPIYHPYRPYTYYSHNQLIVNTNRGIDNNENQQQKPSSQPSCHTNSVMRSGSWVNKTEYQQLYPLDFYGMFGEAQEDHAADDRLFVPDQCRLDYISTSQAIQCLEGKTFHVWGDNNMKRNLKAFSQPSWCTSKTINNQNTIDGEVEQPPRCICGDDEEDNDSEWSTDGNTPLLIQDTWHNDLSFYFNPIGSITMEDWRTKIKERAAQQPRADIVIISLGNDDIPLSRKTPRQFWNSFMDLTTFMLNEVYPHQTIIFRTPQYFCCGTLFNASWNSGRSRAFATIVRHAIKHFTQQRKNILLWDIHRLGVEDNTCAGSGSSYTKRSVVNIENLLLWNLICPTTSNTLLSS</sequence>
<comment type="caution">
    <text evidence="1">The sequence shown here is derived from an EMBL/GenBank/DDBJ whole genome shotgun (WGS) entry which is preliminary data.</text>
</comment>
<name>A0AAD5PH65_9FUNG</name>
<dbReference type="SUPFAM" id="SSF52266">
    <property type="entry name" value="SGNH hydrolase"/>
    <property type="match status" value="1"/>
</dbReference>
<dbReference type="AlphaFoldDB" id="A0AAD5PH65"/>
<protein>
    <submittedName>
        <fullName evidence="1">Uncharacterized protein</fullName>
    </submittedName>
</protein>
<organism evidence="1 2">
    <name type="scientific">Phascolomyces articulosus</name>
    <dbReference type="NCBI Taxonomy" id="60185"/>
    <lineage>
        <taxon>Eukaryota</taxon>
        <taxon>Fungi</taxon>
        <taxon>Fungi incertae sedis</taxon>
        <taxon>Mucoromycota</taxon>
        <taxon>Mucoromycotina</taxon>
        <taxon>Mucoromycetes</taxon>
        <taxon>Mucorales</taxon>
        <taxon>Lichtheimiaceae</taxon>
        <taxon>Phascolomyces</taxon>
    </lineage>
</organism>
<proteinExistence type="predicted"/>
<reference evidence="1" key="1">
    <citation type="journal article" date="2022" name="IScience">
        <title>Evolution of zygomycete secretomes and the origins of terrestrial fungal ecologies.</title>
        <authorList>
            <person name="Chang Y."/>
            <person name="Wang Y."/>
            <person name="Mondo S."/>
            <person name="Ahrendt S."/>
            <person name="Andreopoulos W."/>
            <person name="Barry K."/>
            <person name="Beard J."/>
            <person name="Benny G.L."/>
            <person name="Blankenship S."/>
            <person name="Bonito G."/>
            <person name="Cuomo C."/>
            <person name="Desiro A."/>
            <person name="Gervers K.A."/>
            <person name="Hundley H."/>
            <person name="Kuo A."/>
            <person name="LaButti K."/>
            <person name="Lang B.F."/>
            <person name="Lipzen A."/>
            <person name="O'Donnell K."/>
            <person name="Pangilinan J."/>
            <person name="Reynolds N."/>
            <person name="Sandor L."/>
            <person name="Smith M.E."/>
            <person name="Tsang A."/>
            <person name="Grigoriev I.V."/>
            <person name="Stajich J.E."/>
            <person name="Spatafora J.W."/>
        </authorList>
    </citation>
    <scope>NUCLEOTIDE SEQUENCE</scope>
    <source>
        <strain evidence="1">RSA 2281</strain>
    </source>
</reference>
<evidence type="ECO:0000313" key="2">
    <source>
        <dbReference type="Proteomes" id="UP001209540"/>
    </source>
</evidence>
<accession>A0AAD5PH65</accession>
<dbReference type="EMBL" id="JAIXMP010000006">
    <property type="protein sequence ID" value="KAI9271523.1"/>
    <property type="molecule type" value="Genomic_DNA"/>
</dbReference>
<reference evidence="1" key="2">
    <citation type="submission" date="2023-02" db="EMBL/GenBank/DDBJ databases">
        <authorList>
            <consortium name="DOE Joint Genome Institute"/>
            <person name="Mondo S.J."/>
            <person name="Chang Y."/>
            <person name="Wang Y."/>
            <person name="Ahrendt S."/>
            <person name="Andreopoulos W."/>
            <person name="Barry K."/>
            <person name="Beard J."/>
            <person name="Benny G.L."/>
            <person name="Blankenship S."/>
            <person name="Bonito G."/>
            <person name="Cuomo C."/>
            <person name="Desiro A."/>
            <person name="Gervers K.A."/>
            <person name="Hundley H."/>
            <person name="Kuo A."/>
            <person name="LaButti K."/>
            <person name="Lang B.F."/>
            <person name="Lipzen A."/>
            <person name="O'Donnell K."/>
            <person name="Pangilinan J."/>
            <person name="Reynolds N."/>
            <person name="Sandor L."/>
            <person name="Smith M.W."/>
            <person name="Tsang A."/>
            <person name="Grigoriev I.V."/>
            <person name="Stajich J.E."/>
            <person name="Spatafora J.W."/>
        </authorList>
    </citation>
    <scope>NUCLEOTIDE SEQUENCE</scope>
    <source>
        <strain evidence="1">RSA 2281</strain>
    </source>
</reference>
<evidence type="ECO:0000313" key="1">
    <source>
        <dbReference type="EMBL" id="KAI9271523.1"/>
    </source>
</evidence>
<keyword evidence="2" id="KW-1185">Reference proteome</keyword>